<sequence>ADLADTAPPRLAEMTDRELTLLGATAPVWEELWETHYMSHRPFVVDSSRIETVFGLTATPLDDVLNAVLRDTGTETRALTTA</sequence>
<proteinExistence type="predicted"/>
<feature type="non-terminal residue" evidence="1">
    <location>
        <position position="1"/>
    </location>
</feature>
<comment type="caution">
    <text evidence="1">The sequence shown here is derived from an EMBL/GenBank/DDBJ whole genome shotgun (WGS) entry which is preliminary data.</text>
</comment>
<organism evidence="1 2">
    <name type="scientific">Kibdelosporangium lantanae</name>
    <dbReference type="NCBI Taxonomy" id="1497396"/>
    <lineage>
        <taxon>Bacteria</taxon>
        <taxon>Bacillati</taxon>
        <taxon>Actinomycetota</taxon>
        <taxon>Actinomycetes</taxon>
        <taxon>Pseudonocardiales</taxon>
        <taxon>Pseudonocardiaceae</taxon>
        <taxon>Kibdelosporangium</taxon>
    </lineage>
</organism>
<gene>
    <name evidence="1" type="ORF">ACFQ1S_38165</name>
</gene>
<accession>A0ABW3MNC0</accession>
<evidence type="ECO:0000313" key="1">
    <source>
        <dbReference type="EMBL" id="MFD1050944.1"/>
    </source>
</evidence>
<name>A0ABW3MNC0_9PSEU</name>
<dbReference type="EMBL" id="JBHTIS010003214">
    <property type="protein sequence ID" value="MFD1050944.1"/>
    <property type="molecule type" value="Genomic_DNA"/>
</dbReference>
<protein>
    <submittedName>
        <fullName evidence="1">Uncharacterized protein</fullName>
    </submittedName>
</protein>
<reference evidence="2" key="1">
    <citation type="journal article" date="2019" name="Int. J. Syst. Evol. Microbiol.">
        <title>The Global Catalogue of Microorganisms (GCM) 10K type strain sequencing project: providing services to taxonomists for standard genome sequencing and annotation.</title>
        <authorList>
            <consortium name="The Broad Institute Genomics Platform"/>
            <consortium name="The Broad Institute Genome Sequencing Center for Infectious Disease"/>
            <person name="Wu L."/>
            <person name="Ma J."/>
        </authorList>
    </citation>
    <scope>NUCLEOTIDE SEQUENCE [LARGE SCALE GENOMIC DNA]</scope>
    <source>
        <strain evidence="2">JCM 31486</strain>
    </source>
</reference>
<keyword evidence="2" id="KW-1185">Reference proteome</keyword>
<dbReference type="Proteomes" id="UP001597045">
    <property type="component" value="Unassembled WGS sequence"/>
</dbReference>
<evidence type="ECO:0000313" key="2">
    <source>
        <dbReference type="Proteomes" id="UP001597045"/>
    </source>
</evidence>